<organism evidence="2 3">
    <name type="scientific">Candidatus Limivivens merdigallinarum</name>
    <dbReference type="NCBI Taxonomy" id="2840859"/>
    <lineage>
        <taxon>Bacteria</taxon>
        <taxon>Bacillati</taxon>
        <taxon>Bacillota</taxon>
        <taxon>Clostridia</taxon>
        <taxon>Lachnospirales</taxon>
        <taxon>Lachnospiraceae</taxon>
        <taxon>Lachnospiraceae incertae sedis</taxon>
        <taxon>Candidatus Limivivens</taxon>
    </lineage>
</organism>
<feature type="transmembrane region" description="Helical" evidence="1">
    <location>
        <begin position="76"/>
        <end position="101"/>
    </location>
</feature>
<gene>
    <name evidence="2" type="ORF">IAB26_06880</name>
</gene>
<protein>
    <submittedName>
        <fullName evidence="2">Stage V sporulation protein AB</fullName>
    </submittedName>
</protein>
<keyword evidence="1" id="KW-1133">Transmembrane helix</keyword>
<accession>A0A9D0ZWT0</accession>
<keyword evidence="1" id="KW-0472">Membrane</keyword>
<evidence type="ECO:0000256" key="1">
    <source>
        <dbReference type="SAM" id="Phobius"/>
    </source>
</evidence>
<dbReference type="AlphaFoldDB" id="A0A9D0ZWT0"/>
<evidence type="ECO:0000313" key="3">
    <source>
        <dbReference type="Proteomes" id="UP000886886"/>
    </source>
</evidence>
<sequence length="137" mass="14387">MKEQILLAVIGLSAGFVISGGVIALLVGLGAITRFVGLSRTAGKVWLYEDAILLGSLFGNWLTVYGMPCPLGNVGLVIFGICSGIYVGGWILTLAEIANIFPIVARRVGITKGLSLVVIAVALGKTAGSLIHFFLRW</sequence>
<name>A0A9D0ZWT0_9FIRM</name>
<dbReference type="Proteomes" id="UP000886886">
    <property type="component" value="Unassembled WGS sequence"/>
</dbReference>
<dbReference type="Pfam" id="PF13782">
    <property type="entry name" value="SpoVAB"/>
    <property type="match status" value="1"/>
</dbReference>
<comment type="caution">
    <text evidence="2">The sequence shown here is derived from an EMBL/GenBank/DDBJ whole genome shotgun (WGS) entry which is preliminary data.</text>
</comment>
<feature type="transmembrane region" description="Helical" evidence="1">
    <location>
        <begin position="113"/>
        <end position="135"/>
    </location>
</feature>
<reference evidence="2" key="1">
    <citation type="submission" date="2020-10" db="EMBL/GenBank/DDBJ databases">
        <authorList>
            <person name="Gilroy R."/>
        </authorList>
    </citation>
    <scope>NUCLEOTIDE SEQUENCE</scope>
    <source>
        <strain evidence="2">ChiSjej3B21-11622</strain>
    </source>
</reference>
<keyword evidence="1" id="KW-0812">Transmembrane</keyword>
<evidence type="ECO:0000313" key="2">
    <source>
        <dbReference type="EMBL" id="HIQ96270.1"/>
    </source>
</evidence>
<feature type="transmembrane region" description="Helical" evidence="1">
    <location>
        <begin position="45"/>
        <end position="64"/>
    </location>
</feature>
<feature type="transmembrane region" description="Helical" evidence="1">
    <location>
        <begin position="6"/>
        <end position="33"/>
    </location>
</feature>
<reference evidence="2" key="2">
    <citation type="journal article" date="2021" name="PeerJ">
        <title>Extensive microbial diversity within the chicken gut microbiome revealed by metagenomics and culture.</title>
        <authorList>
            <person name="Gilroy R."/>
            <person name="Ravi A."/>
            <person name="Getino M."/>
            <person name="Pursley I."/>
            <person name="Horton D.L."/>
            <person name="Alikhan N.F."/>
            <person name="Baker D."/>
            <person name="Gharbi K."/>
            <person name="Hall N."/>
            <person name="Watson M."/>
            <person name="Adriaenssens E.M."/>
            <person name="Foster-Nyarko E."/>
            <person name="Jarju S."/>
            <person name="Secka A."/>
            <person name="Antonio M."/>
            <person name="Oren A."/>
            <person name="Chaudhuri R.R."/>
            <person name="La Ragione R."/>
            <person name="Hildebrand F."/>
            <person name="Pallen M.J."/>
        </authorList>
    </citation>
    <scope>NUCLEOTIDE SEQUENCE</scope>
    <source>
        <strain evidence="2">ChiSjej3B21-11622</strain>
    </source>
</reference>
<dbReference type="EMBL" id="DVFT01000099">
    <property type="protein sequence ID" value="HIQ96270.1"/>
    <property type="molecule type" value="Genomic_DNA"/>
</dbReference>
<dbReference type="InterPro" id="IPR020144">
    <property type="entry name" value="SpoVAB"/>
</dbReference>
<proteinExistence type="predicted"/>